<dbReference type="STRING" id="446470.Snas_1488"/>
<proteinExistence type="predicted"/>
<reference evidence="1 2" key="1">
    <citation type="journal article" date="2009" name="Stand. Genomic Sci.">
        <title>Complete genome sequence of Stackebrandtia nassauensis type strain (LLR-40K-21).</title>
        <authorList>
            <person name="Munk C."/>
            <person name="Lapidus A."/>
            <person name="Copeland A."/>
            <person name="Jando M."/>
            <person name="Mayilraj S."/>
            <person name="Glavina Del Rio T."/>
            <person name="Nolan M."/>
            <person name="Chen F."/>
            <person name="Lucas S."/>
            <person name="Tice H."/>
            <person name="Cheng J.F."/>
            <person name="Han C."/>
            <person name="Detter J.C."/>
            <person name="Bruce D."/>
            <person name="Goodwin L."/>
            <person name="Chain P."/>
            <person name="Pitluck S."/>
            <person name="Goker M."/>
            <person name="Ovchinikova G."/>
            <person name="Pati A."/>
            <person name="Ivanova N."/>
            <person name="Mavromatis K."/>
            <person name="Chen A."/>
            <person name="Palaniappan K."/>
            <person name="Land M."/>
            <person name="Hauser L."/>
            <person name="Chang Y.J."/>
            <person name="Jeffries C.D."/>
            <person name="Bristow J."/>
            <person name="Eisen J.A."/>
            <person name="Markowitz V."/>
            <person name="Hugenholtz P."/>
            <person name="Kyrpides N.C."/>
            <person name="Klenk H.P."/>
        </authorList>
    </citation>
    <scope>NUCLEOTIDE SEQUENCE [LARGE SCALE GENOMIC DNA]</scope>
    <source>
        <strain evidence="2">DSM 44728 / CIP 108903 / NRRL B-16338 / NBRC 102104 / LLR-40K-21</strain>
    </source>
</reference>
<dbReference type="Proteomes" id="UP000000844">
    <property type="component" value="Chromosome"/>
</dbReference>
<sequence>MGTLADRLNTMSVKVVSPDETVRVAFTGGGQMHVEFSQGSLERHNEASLSRQLSHVFTQTLRRRKRDMARMLRDLVAEIDVDEDETFSGGGAARDPVVSHRELMETALEQITALGRSRRGLVTARLTPGDFMDVHVRKGCLDLHSAQELRVEVLAAVAAVTADFRRQAAEQTNDGSGRS</sequence>
<dbReference type="AlphaFoldDB" id="D3PVD9"/>
<dbReference type="RefSeq" id="WP_013016763.1">
    <property type="nucleotide sequence ID" value="NC_013947.1"/>
</dbReference>
<gene>
    <name evidence="1" type="ordered locus">Snas_1488</name>
</gene>
<dbReference type="HOGENOM" id="CLU_1502578_0_0_11"/>
<evidence type="ECO:0000313" key="2">
    <source>
        <dbReference type="Proteomes" id="UP000000844"/>
    </source>
</evidence>
<name>D3PVD9_STANL</name>
<dbReference type="KEGG" id="sna:Snas_1488"/>
<dbReference type="EMBL" id="CP001778">
    <property type="protein sequence ID" value="ADD41192.1"/>
    <property type="molecule type" value="Genomic_DNA"/>
</dbReference>
<organism evidence="1 2">
    <name type="scientific">Stackebrandtia nassauensis (strain DSM 44728 / CIP 108903 / NRRL B-16338 / NBRC 102104 / LLR-40K-21)</name>
    <dbReference type="NCBI Taxonomy" id="446470"/>
    <lineage>
        <taxon>Bacteria</taxon>
        <taxon>Bacillati</taxon>
        <taxon>Actinomycetota</taxon>
        <taxon>Actinomycetes</taxon>
        <taxon>Glycomycetales</taxon>
        <taxon>Glycomycetaceae</taxon>
        <taxon>Stackebrandtia</taxon>
    </lineage>
</organism>
<keyword evidence="2" id="KW-1185">Reference proteome</keyword>
<evidence type="ECO:0000313" key="1">
    <source>
        <dbReference type="EMBL" id="ADD41192.1"/>
    </source>
</evidence>
<accession>D3PVD9</accession>
<protein>
    <submittedName>
        <fullName evidence="1">Uncharacterized protein</fullName>
    </submittedName>
</protein>